<dbReference type="Pfam" id="PF18065">
    <property type="entry name" value="PatG_C"/>
    <property type="match status" value="1"/>
</dbReference>
<feature type="domain" description="PatG" evidence="7">
    <location>
        <begin position="381"/>
        <end position="461"/>
    </location>
</feature>
<gene>
    <name evidence="9" type="ORF">P9875_21635</name>
</gene>
<evidence type="ECO:0000259" key="7">
    <source>
        <dbReference type="Pfam" id="PF18047"/>
    </source>
</evidence>
<dbReference type="InterPro" id="IPR036852">
    <property type="entry name" value="Peptidase_S8/S53_dom_sf"/>
</dbReference>
<dbReference type="PANTHER" id="PTHR43806">
    <property type="entry name" value="PEPTIDASE S8"/>
    <property type="match status" value="1"/>
</dbReference>
<dbReference type="RefSeq" id="WP_278316564.1">
    <property type="nucleotide sequence ID" value="NZ_CP121464.1"/>
</dbReference>
<keyword evidence="4 5" id="KW-0720">Serine protease</keyword>
<keyword evidence="3 5" id="KW-0378">Hydrolase</keyword>
<dbReference type="NCBIfam" id="TIGR03895">
    <property type="entry name" value="protease_PatA"/>
    <property type="match status" value="1"/>
</dbReference>
<evidence type="ECO:0000256" key="1">
    <source>
        <dbReference type="ARBA" id="ARBA00011073"/>
    </source>
</evidence>
<dbReference type="InterPro" id="IPR040483">
    <property type="entry name" value="PatG_dom"/>
</dbReference>
<dbReference type="CDD" id="cd07476">
    <property type="entry name" value="Peptidases_S8_thiazoline_oxidase_subtilisin-like_protease"/>
    <property type="match status" value="1"/>
</dbReference>
<evidence type="ECO:0000313" key="9">
    <source>
        <dbReference type="EMBL" id="WFR78289.1"/>
    </source>
</evidence>
<evidence type="ECO:0000256" key="3">
    <source>
        <dbReference type="ARBA" id="ARBA00022801"/>
    </source>
</evidence>
<reference evidence="9 10" key="1">
    <citation type="submission" date="2023-04" db="EMBL/GenBank/DDBJ databases">
        <title>Nanopore sequencing of Janthinobacterium from water.</title>
        <authorList>
            <person name="Ciuchcinski K."/>
            <person name="Rokowska A."/>
            <person name="Dziewit L."/>
        </authorList>
    </citation>
    <scope>NUCLEOTIDE SEQUENCE [LARGE SCALE GENOMIC DNA]</scope>
    <source>
        <strain evidence="9 10">DEMB2</strain>
    </source>
</reference>
<dbReference type="PANTHER" id="PTHR43806:SF11">
    <property type="entry name" value="CEREVISIN-RELATED"/>
    <property type="match status" value="1"/>
</dbReference>
<evidence type="ECO:0000259" key="8">
    <source>
        <dbReference type="Pfam" id="PF18065"/>
    </source>
</evidence>
<dbReference type="Proteomes" id="UP001219584">
    <property type="component" value="Chromosome"/>
</dbReference>
<keyword evidence="10" id="KW-1185">Reference proteome</keyword>
<organism evidence="9 10">
    <name type="scientific">Janthinobacterium rivuli</name>
    <dbReference type="NCBI Taxonomy" id="2751478"/>
    <lineage>
        <taxon>Bacteria</taxon>
        <taxon>Pseudomonadati</taxon>
        <taxon>Pseudomonadota</taxon>
        <taxon>Betaproteobacteria</taxon>
        <taxon>Burkholderiales</taxon>
        <taxon>Oxalobacteraceae</taxon>
        <taxon>Janthinobacterium</taxon>
    </lineage>
</organism>
<evidence type="ECO:0000256" key="4">
    <source>
        <dbReference type="ARBA" id="ARBA00022825"/>
    </source>
</evidence>
<name>A0ABY8I091_9BURK</name>
<sequence>MPTTMEVSTTHDSLANHGLLPGLAALQDGNTGCADICIAVLDGPVDTSHPCFAGARLQLLDTLATGASGSGRASQHGTHVASIIFGQPGSPVTGLAPHCRGLILPIFADRADGALTQCTQLDLARAITQAVEHGAHIINVSGGELSDSGSADGLLQKAIQLCHERNVLLIAAAGNDGCDCLHIPASIEYTLVVGALDRQGAPMPNSNWGEAYRARGIMAPGTDILGAAAAGRVRVNSGTSFATPIVSAIAALLLCRQHQHGDRPDPRGVCSALLQSATRCNTNGELDCRRLLTGTLNVPGVTQLLLKGKIEMSDDTVIEASPANADTSAQAHPLSIPMLETPSPANFAGPSGATRQGIGASGIDASDCGCGGGAAKGPTLVYALGNLGIDFGSEARRDSFVQAMPPGRDNPGDPQQLIEFLRAKPYFRQSLTWTVNLDATPIYAIVPVGPYADLTYELLFEAYVGTIDGLVVMNSFPGVISGAARLMSGQVVPVIQPAIRGMFSWNVPQLIDSLMAVQDSLEINSSNTGARLENFLNRIYYDFRNLGVTGMDRALNFSATNAMQAAEMLAKTTGMQLDTIVVQQSPVCRPGSECYDIIMTFFNPENLQVANTVARFAVDVSDVIPVSVGAVRYWSQR</sequence>
<dbReference type="InterPro" id="IPR000209">
    <property type="entry name" value="Peptidase_S8/S53_dom"/>
</dbReference>
<evidence type="ECO:0000256" key="2">
    <source>
        <dbReference type="ARBA" id="ARBA00022670"/>
    </source>
</evidence>
<dbReference type="GO" id="GO:0006508">
    <property type="term" value="P:proteolysis"/>
    <property type="evidence" value="ECO:0007669"/>
    <property type="project" value="UniProtKB-KW"/>
</dbReference>
<protein>
    <submittedName>
        <fullName evidence="9">PatA/PatG family cyanobactin maturation protease</fullName>
    </submittedName>
</protein>
<dbReference type="SUPFAM" id="SSF52743">
    <property type="entry name" value="Subtilisin-like"/>
    <property type="match status" value="1"/>
</dbReference>
<accession>A0ABY8I091</accession>
<keyword evidence="2 5" id="KW-0645">Protease</keyword>
<dbReference type="Gene3D" id="3.40.50.200">
    <property type="entry name" value="Peptidase S8/S53 domain"/>
    <property type="match status" value="1"/>
</dbReference>
<feature type="domain" description="PatG C-terminal" evidence="8">
    <location>
        <begin position="526"/>
        <end position="634"/>
    </location>
</feature>
<evidence type="ECO:0000313" key="10">
    <source>
        <dbReference type="Proteomes" id="UP001219584"/>
    </source>
</evidence>
<comment type="similarity">
    <text evidence="1 5">Belongs to the peptidase S8 family.</text>
</comment>
<feature type="active site" description="Charge relay system" evidence="5">
    <location>
        <position position="42"/>
    </location>
</feature>
<evidence type="ECO:0000259" key="6">
    <source>
        <dbReference type="Pfam" id="PF00082"/>
    </source>
</evidence>
<dbReference type="EMBL" id="CP121464">
    <property type="protein sequence ID" value="WFR78289.1"/>
    <property type="molecule type" value="Genomic_DNA"/>
</dbReference>
<dbReference type="InterPro" id="IPR050131">
    <property type="entry name" value="Peptidase_S8_subtilisin-like"/>
</dbReference>
<dbReference type="Pfam" id="PF00082">
    <property type="entry name" value="Peptidase_S8"/>
    <property type="match status" value="1"/>
</dbReference>
<dbReference type="PROSITE" id="PS00138">
    <property type="entry name" value="SUBTILASE_SER"/>
    <property type="match status" value="1"/>
</dbReference>
<dbReference type="PROSITE" id="PS51892">
    <property type="entry name" value="SUBTILASE"/>
    <property type="match status" value="1"/>
</dbReference>
<dbReference type="Pfam" id="PF18047">
    <property type="entry name" value="PatG_D"/>
    <property type="match status" value="1"/>
</dbReference>
<dbReference type="InterPro" id="IPR023828">
    <property type="entry name" value="Peptidase_S8_Ser-AS"/>
</dbReference>
<feature type="active site" description="Charge relay system" evidence="5">
    <location>
        <position position="240"/>
    </location>
</feature>
<dbReference type="InterPro" id="IPR040636">
    <property type="entry name" value="PatG_C"/>
</dbReference>
<feature type="domain" description="Peptidase S8/S53" evidence="6">
    <location>
        <begin position="35"/>
        <end position="277"/>
    </location>
</feature>
<dbReference type="InterPro" id="IPR034056">
    <property type="entry name" value="Pep_S8_PatG/PatA-like"/>
</dbReference>
<dbReference type="InterPro" id="IPR015500">
    <property type="entry name" value="Peptidase_S8_subtilisin-rel"/>
</dbReference>
<dbReference type="InterPro" id="IPR023830">
    <property type="entry name" value="Peptidase_S8A_PatG"/>
</dbReference>
<proteinExistence type="inferred from homology"/>
<dbReference type="PRINTS" id="PR00723">
    <property type="entry name" value="SUBTILISIN"/>
</dbReference>
<feature type="active site" description="Charge relay system" evidence="5">
    <location>
        <position position="76"/>
    </location>
</feature>
<evidence type="ECO:0000256" key="5">
    <source>
        <dbReference type="PROSITE-ProRule" id="PRU01240"/>
    </source>
</evidence>
<dbReference type="GO" id="GO:0008233">
    <property type="term" value="F:peptidase activity"/>
    <property type="evidence" value="ECO:0007669"/>
    <property type="project" value="UniProtKB-KW"/>
</dbReference>